<feature type="domain" description="N-acetyltransferase" evidence="1">
    <location>
        <begin position="12"/>
        <end position="166"/>
    </location>
</feature>
<comment type="caution">
    <text evidence="2">The sequence shown here is derived from an EMBL/GenBank/DDBJ whole genome shotgun (WGS) entry which is preliminary data.</text>
</comment>
<keyword evidence="2" id="KW-0808">Transferase</keyword>
<dbReference type="InterPro" id="IPR000182">
    <property type="entry name" value="GNAT_dom"/>
</dbReference>
<dbReference type="SUPFAM" id="SSF55729">
    <property type="entry name" value="Acyl-CoA N-acyltransferases (Nat)"/>
    <property type="match status" value="1"/>
</dbReference>
<accession>B9XGT4</accession>
<dbReference type="CDD" id="cd04301">
    <property type="entry name" value="NAT_SF"/>
    <property type="match status" value="1"/>
</dbReference>
<gene>
    <name evidence="2" type="ORF">Cflav_PD4024</name>
</gene>
<dbReference type="GO" id="GO:0008999">
    <property type="term" value="F:protein-N-terminal-alanine acetyltransferase activity"/>
    <property type="evidence" value="ECO:0007669"/>
    <property type="project" value="TreeGrafter"/>
</dbReference>
<sequence>MNSFPILKTERLTLREIIPEDVPEVFNIFSHPEVMRYYDMEALTEPHQALEVIARFTDRYHKEVGIRWGITLKHSGEVIGTCGLVRKPHNRSAVLGYDLAAEFWGQGIMTEALRPLLTYAFDREVNRIEAMTHTQNTASQKVLTKLGFRTEGILRDYFYFKGEFFDLQCFSLLKKDFEI</sequence>
<evidence type="ECO:0000313" key="2">
    <source>
        <dbReference type="EMBL" id="EEF60855.1"/>
    </source>
</evidence>
<dbReference type="PANTHER" id="PTHR43792:SF9">
    <property type="entry name" value="RIBOSOMAL-PROTEIN-ALANINE ACETYLTRANSFERASE"/>
    <property type="match status" value="1"/>
</dbReference>
<dbReference type="Proteomes" id="UP000003688">
    <property type="component" value="Unassembled WGS sequence"/>
</dbReference>
<dbReference type="PANTHER" id="PTHR43792">
    <property type="entry name" value="GNAT FAMILY, PUTATIVE (AFU_ORTHOLOGUE AFUA_3G00765)-RELATED-RELATED"/>
    <property type="match status" value="1"/>
</dbReference>
<evidence type="ECO:0000313" key="3">
    <source>
        <dbReference type="Proteomes" id="UP000003688"/>
    </source>
</evidence>
<dbReference type="AlphaFoldDB" id="B9XGT4"/>
<proteinExistence type="predicted"/>
<evidence type="ECO:0000259" key="1">
    <source>
        <dbReference type="PROSITE" id="PS51186"/>
    </source>
</evidence>
<dbReference type="InterPro" id="IPR016181">
    <property type="entry name" value="Acyl_CoA_acyltransferase"/>
</dbReference>
<dbReference type="PROSITE" id="PS51186">
    <property type="entry name" value="GNAT"/>
    <property type="match status" value="1"/>
</dbReference>
<protein>
    <submittedName>
        <fullName evidence="2">GCN5-related N-acetyltransferase</fullName>
    </submittedName>
</protein>
<dbReference type="GO" id="GO:0005737">
    <property type="term" value="C:cytoplasm"/>
    <property type="evidence" value="ECO:0007669"/>
    <property type="project" value="TreeGrafter"/>
</dbReference>
<dbReference type="InterPro" id="IPR051531">
    <property type="entry name" value="N-acetyltransferase"/>
</dbReference>
<name>B9XGT4_PEDPL</name>
<dbReference type="STRING" id="320771.Cflav_PD4024"/>
<dbReference type="Gene3D" id="3.40.630.30">
    <property type="match status" value="1"/>
</dbReference>
<keyword evidence="3" id="KW-1185">Reference proteome</keyword>
<dbReference type="EMBL" id="ABOX02000013">
    <property type="protein sequence ID" value="EEF60855.1"/>
    <property type="molecule type" value="Genomic_DNA"/>
</dbReference>
<dbReference type="Pfam" id="PF13302">
    <property type="entry name" value="Acetyltransf_3"/>
    <property type="match status" value="1"/>
</dbReference>
<organism evidence="2 3">
    <name type="scientific">Pedosphaera parvula (strain Ellin514)</name>
    <dbReference type="NCBI Taxonomy" id="320771"/>
    <lineage>
        <taxon>Bacteria</taxon>
        <taxon>Pseudomonadati</taxon>
        <taxon>Verrucomicrobiota</taxon>
        <taxon>Pedosphaerae</taxon>
        <taxon>Pedosphaerales</taxon>
        <taxon>Pedosphaeraceae</taxon>
        <taxon>Pedosphaera</taxon>
    </lineage>
</organism>
<reference evidence="2 3" key="1">
    <citation type="journal article" date="2011" name="J. Bacteriol.">
        <title>Genome sequence of 'Pedosphaera parvula' Ellin514, an aerobic Verrucomicrobial isolate from pasture soil.</title>
        <authorList>
            <person name="Kant R."/>
            <person name="van Passel M.W."/>
            <person name="Sangwan P."/>
            <person name="Palva A."/>
            <person name="Lucas S."/>
            <person name="Copeland A."/>
            <person name="Lapidus A."/>
            <person name="Glavina Del Rio T."/>
            <person name="Dalin E."/>
            <person name="Tice H."/>
            <person name="Bruce D."/>
            <person name="Goodwin L."/>
            <person name="Pitluck S."/>
            <person name="Chertkov O."/>
            <person name="Larimer F.W."/>
            <person name="Land M.L."/>
            <person name="Hauser L."/>
            <person name="Brettin T.S."/>
            <person name="Detter J.C."/>
            <person name="Han S."/>
            <person name="de Vos W.M."/>
            <person name="Janssen P.H."/>
            <person name="Smidt H."/>
        </authorList>
    </citation>
    <scope>NUCLEOTIDE SEQUENCE [LARGE SCALE GENOMIC DNA]</scope>
    <source>
        <strain evidence="2 3">Ellin514</strain>
    </source>
</reference>